<feature type="region of interest" description="Disordered" evidence="1">
    <location>
        <begin position="1"/>
        <end position="52"/>
    </location>
</feature>
<dbReference type="EMBL" id="SRLO01000007">
    <property type="protein sequence ID" value="TNN88085.1"/>
    <property type="molecule type" value="Genomic_DNA"/>
</dbReference>
<comment type="caution">
    <text evidence="2">The sequence shown here is derived from an EMBL/GenBank/DDBJ whole genome shotgun (WGS) entry which is preliminary data.</text>
</comment>
<sequence>MKRQETTGYEDADRAPEKREGREGLPFSPPGVELQGGALGEGNGWKVGGKERGSRTLEGERFLLESLQICSYSKENRQQASGATNCTNTTAEKLQQGPPMEVARSQWDAADPATLIVEVNPCKAISLRGIRGAASHRPSEHNKASVERFLLKAAGVSGPAPILSKNSRQLYTAGGRRSLLLCNWTVIDGGADGIATGPPRPPGARVAGAPLIYSLLLRIAWSVGSREKQWAS</sequence>
<accession>A0A4Z2JCR2</accession>
<reference evidence="2 3" key="1">
    <citation type="submission" date="2019-03" db="EMBL/GenBank/DDBJ databases">
        <title>First draft genome of Liparis tanakae, snailfish: a comprehensive survey of snailfish specific genes.</title>
        <authorList>
            <person name="Kim W."/>
            <person name="Song I."/>
            <person name="Jeong J.-H."/>
            <person name="Kim D."/>
            <person name="Kim S."/>
            <person name="Ryu S."/>
            <person name="Song J.Y."/>
            <person name="Lee S.K."/>
        </authorList>
    </citation>
    <scope>NUCLEOTIDE SEQUENCE [LARGE SCALE GENOMIC DNA]</scope>
    <source>
        <tissue evidence="2">Muscle</tissue>
    </source>
</reference>
<keyword evidence="3" id="KW-1185">Reference proteome</keyword>
<evidence type="ECO:0000256" key="1">
    <source>
        <dbReference type="SAM" id="MobiDB-lite"/>
    </source>
</evidence>
<protein>
    <submittedName>
        <fullName evidence="2">Uncharacterized protein</fullName>
    </submittedName>
</protein>
<feature type="compositionally biased region" description="Basic and acidic residues" evidence="1">
    <location>
        <begin position="11"/>
        <end position="23"/>
    </location>
</feature>
<gene>
    <name evidence="2" type="ORF">EYF80_001666</name>
</gene>
<evidence type="ECO:0000313" key="2">
    <source>
        <dbReference type="EMBL" id="TNN88085.1"/>
    </source>
</evidence>
<dbReference type="Proteomes" id="UP000314294">
    <property type="component" value="Unassembled WGS sequence"/>
</dbReference>
<proteinExistence type="predicted"/>
<feature type="compositionally biased region" description="Gly residues" evidence="1">
    <location>
        <begin position="37"/>
        <end position="47"/>
    </location>
</feature>
<evidence type="ECO:0000313" key="3">
    <source>
        <dbReference type="Proteomes" id="UP000314294"/>
    </source>
</evidence>
<dbReference type="AlphaFoldDB" id="A0A4Z2JCR2"/>
<name>A0A4Z2JCR2_9TELE</name>
<organism evidence="2 3">
    <name type="scientific">Liparis tanakae</name>
    <name type="common">Tanaka's snailfish</name>
    <dbReference type="NCBI Taxonomy" id="230148"/>
    <lineage>
        <taxon>Eukaryota</taxon>
        <taxon>Metazoa</taxon>
        <taxon>Chordata</taxon>
        <taxon>Craniata</taxon>
        <taxon>Vertebrata</taxon>
        <taxon>Euteleostomi</taxon>
        <taxon>Actinopterygii</taxon>
        <taxon>Neopterygii</taxon>
        <taxon>Teleostei</taxon>
        <taxon>Neoteleostei</taxon>
        <taxon>Acanthomorphata</taxon>
        <taxon>Eupercaria</taxon>
        <taxon>Perciformes</taxon>
        <taxon>Cottioidei</taxon>
        <taxon>Cottales</taxon>
        <taxon>Liparidae</taxon>
        <taxon>Liparis</taxon>
    </lineage>
</organism>